<evidence type="ECO:0000313" key="2">
    <source>
        <dbReference type="WBParaSite" id="ES5_v2.g15439.t1"/>
    </source>
</evidence>
<organism evidence="1 2">
    <name type="scientific">Panagrolaimus sp. ES5</name>
    <dbReference type="NCBI Taxonomy" id="591445"/>
    <lineage>
        <taxon>Eukaryota</taxon>
        <taxon>Metazoa</taxon>
        <taxon>Ecdysozoa</taxon>
        <taxon>Nematoda</taxon>
        <taxon>Chromadorea</taxon>
        <taxon>Rhabditida</taxon>
        <taxon>Tylenchina</taxon>
        <taxon>Panagrolaimomorpha</taxon>
        <taxon>Panagrolaimoidea</taxon>
        <taxon>Panagrolaimidae</taxon>
        <taxon>Panagrolaimus</taxon>
    </lineage>
</organism>
<accession>A0AC34FDV6</accession>
<sequence>MKEYLQALLNEDIYYDEANPKYRCFLNLYHVAKATKLIAILHTAILFGSNLDSLILKILLFFSVKVTIFTILALIWWQADIIYKCRKYFEDKIDQHNYMHLSVPESFIDTKISETLPITVGPKVPEYVFYSLEEEIENEEKSDTEEKEKKIDATNININLNKE</sequence>
<evidence type="ECO:0000313" key="1">
    <source>
        <dbReference type="Proteomes" id="UP000887579"/>
    </source>
</evidence>
<proteinExistence type="predicted"/>
<name>A0AC34FDV6_9BILA</name>
<dbReference type="Proteomes" id="UP000887579">
    <property type="component" value="Unplaced"/>
</dbReference>
<protein>
    <submittedName>
        <fullName evidence="2">Uncharacterized protein</fullName>
    </submittedName>
</protein>
<dbReference type="WBParaSite" id="ES5_v2.g15439.t1">
    <property type="protein sequence ID" value="ES5_v2.g15439.t1"/>
    <property type="gene ID" value="ES5_v2.g15439"/>
</dbReference>
<reference evidence="2" key="1">
    <citation type="submission" date="2022-11" db="UniProtKB">
        <authorList>
            <consortium name="WormBaseParasite"/>
        </authorList>
    </citation>
    <scope>IDENTIFICATION</scope>
</reference>